<dbReference type="Proteomes" id="UP001165042">
    <property type="component" value="Unassembled WGS sequence"/>
</dbReference>
<dbReference type="EC" id="2.1.1.63" evidence="3"/>
<dbReference type="PROSITE" id="PS00374">
    <property type="entry name" value="MGMT"/>
    <property type="match status" value="1"/>
</dbReference>
<proteinExistence type="inferred from homology"/>
<evidence type="ECO:0000256" key="5">
    <source>
        <dbReference type="ARBA" id="ARBA00022679"/>
    </source>
</evidence>
<comment type="catalytic activity">
    <reaction evidence="8">
        <text>a 6-O-methyl-2'-deoxyguanosine in DNA + L-cysteinyl-[protein] = S-methyl-L-cysteinyl-[protein] + a 2'-deoxyguanosine in DNA</text>
        <dbReference type="Rhea" id="RHEA:24000"/>
        <dbReference type="Rhea" id="RHEA-COMP:10131"/>
        <dbReference type="Rhea" id="RHEA-COMP:10132"/>
        <dbReference type="Rhea" id="RHEA-COMP:11367"/>
        <dbReference type="Rhea" id="RHEA-COMP:11368"/>
        <dbReference type="ChEBI" id="CHEBI:29950"/>
        <dbReference type="ChEBI" id="CHEBI:82612"/>
        <dbReference type="ChEBI" id="CHEBI:85445"/>
        <dbReference type="ChEBI" id="CHEBI:85448"/>
        <dbReference type="EC" id="2.1.1.63"/>
    </reaction>
</comment>
<dbReference type="SUPFAM" id="SSF46767">
    <property type="entry name" value="Methylated DNA-protein cysteine methyltransferase, C-terminal domain"/>
    <property type="match status" value="1"/>
</dbReference>
<dbReference type="FunFam" id="1.10.10.10:FF:000214">
    <property type="entry name" value="Methylated-DNA--protein-cysteine methyltransferase"/>
    <property type="match status" value="1"/>
</dbReference>
<keyword evidence="5" id="KW-0808">Transferase</keyword>
<comment type="similarity">
    <text evidence="2">Belongs to the MGMT family.</text>
</comment>
<accession>A0A9W6QRQ1</accession>
<keyword evidence="7" id="KW-0234">DNA repair</keyword>
<evidence type="ECO:0000256" key="2">
    <source>
        <dbReference type="ARBA" id="ARBA00008711"/>
    </source>
</evidence>
<evidence type="ECO:0000256" key="4">
    <source>
        <dbReference type="ARBA" id="ARBA00022603"/>
    </source>
</evidence>
<reference evidence="10" key="1">
    <citation type="submission" date="2023-02" db="EMBL/GenBank/DDBJ databases">
        <title>Actinokineospora globicatena NBRC 15670.</title>
        <authorList>
            <person name="Ichikawa N."/>
            <person name="Sato H."/>
            <person name="Tonouchi N."/>
        </authorList>
    </citation>
    <scope>NUCLEOTIDE SEQUENCE</scope>
    <source>
        <strain evidence="10">NBRC 15670</strain>
    </source>
</reference>
<dbReference type="InterPro" id="IPR001497">
    <property type="entry name" value="MethylDNA_cys_MeTrfase_AS"/>
</dbReference>
<dbReference type="EMBL" id="BSSD01000006">
    <property type="protein sequence ID" value="GLW93434.1"/>
    <property type="molecule type" value="Genomic_DNA"/>
</dbReference>
<dbReference type="CDD" id="cd06445">
    <property type="entry name" value="ATase"/>
    <property type="match status" value="1"/>
</dbReference>
<dbReference type="AlphaFoldDB" id="A0A9W6QRQ1"/>
<feature type="domain" description="Methylated-DNA-[protein]-cysteine S-methyltransferase DNA binding" evidence="9">
    <location>
        <begin position="101"/>
        <end position="182"/>
    </location>
</feature>
<gene>
    <name evidence="10" type="primary">ogt</name>
    <name evidence="10" type="ORF">Aglo03_42500</name>
</gene>
<dbReference type="InterPro" id="IPR036217">
    <property type="entry name" value="MethylDNA_cys_MeTrfase_DNAb"/>
</dbReference>
<dbReference type="PANTHER" id="PTHR10815">
    <property type="entry name" value="METHYLATED-DNA--PROTEIN-CYSTEINE METHYLTRANSFERASE"/>
    <property type="match status" value="1"/>
</dbReference>
<evidence type="ECO:0000256" key="8">
    <source>
        <dbReference type="ARBA" id="ARBA00049348"/>
    </source>
</evidence>
<dbReference type="PANTHER" id="PTHR10815:SF13">
    <property type="entry name" value="METHYLATED-DNA--PROTEIN-CYSTEINE METHYLTRANSFERASE"/>
    <property type="match status" value="1"/>
</dbReference>
<dbReference type="GO" id="GO:0006281">
    <property type="term" value="P:DNA repair"/>
    <property type="evidence" value="ECO:0007669"/>
    <property type="project" value="UniProtKB-KW"/>
</dbReference>
<sequence>MYRGLLGAVRSWDETEAGGGAVGVTVRSAVTEFGVVSVAVRGGAVVGCQFMPAERLGERFGGGRDDAGEVVLADTAIAEVVGFLAGEVREFSVPFRLGVSEFDNRVLTALTERVGYGTTVSYGWLARELELPITASRAVGKALAGNPVLVIVPCHRVVGSSGALTGYAGGLEVKRGLLDLESTPDSGDLRLF</sequence>
<evidence type="ECO:0000259" key="9">
    <source>
        <dbReference type="Pfam" id="PF01035"/>
    </source>
</evidence>
<dbReference type="Pfam" id="PF01035">
    <property type="entry name" value="DNA_binding_1"/>
    <property type="match status" value="1"/>
</dbReference>
<protein>
    <recommendedName>
        <fullName evidence="3">methylated-DNA--[protein]-cysteine S-methyltransferase</fullName>
        <ecNumber evidence="3">2.1.1.63</ecNumber>
    </recommendedName>
</protein>
<keyword evidence="6" id="KW-0227">DNA damage</keyword>
<evidence type="ECO:0000256" key="3">
    <source>
        <dbReference type="ARBA" id="ARBA00011918"/>
    </source>
</evidence>
<dbReference type="GO" id="GO:0032259">
    <property type="term" value="P:methylation"/>
    <property type="evidence" value="ECO:0007669"/>
    <property type="project" value="UniProtKB-KW"/>
</dbReference>
<dbReference type="InterPro" id="IPR014048">
    <property type="entry name" value="MethylDNA_cys_MeTrfase_DNA-bd"/>
</dbReference>
<dbReference type="Gene3D" id="1.10.10.10">
    <property type="entry name" value="Winged helix-like DNA-binding domain superfamily/Winged helix DNA-binding domain"/>
    <property type="match status" value="1"/>
</dbReference>
<organism evidence="10 11">
    <name type="scientific">Actinokineospora globicatena</name>
    <dbReference type="NCBI Taxonomy" id="103729"/>
    <lineage>
        <taxon>Bacteria</taxon>
        <taxon>Bacillati</taxon>
        <taxon>Actinomycetota</taxon>
        <taxon>Actinomycetes</taxon>
        <taxon>Pseudonocardiales</taxon>
        <taxon>Pseudonocardiaceae</taxon>
        <taxon>Actinokineospora</taxon>
    </lineage>
</organism>
<evidence type="ECO:0000313" key="11">
    <source>
        <dbReference type="Proteomes" id="UP001165042"/>
    </source>
</evidence>
<dbReference type="NCBIfam" id="TIGR00589">
    <property type="entry name" value="ogt"/>
    <property type="match status" value="1"/>
</dbReference>
<evidence type="ECO:0000256" key="1">
    <source>
        <dbReference type="ARBA" id="ARBA00001286"/>
    </source>
</evidence>
<comment type="catalytic activity">
    <reaction evidence="1">
        <text>a 4-O-methyl-thymidine in DNA + L-cysteinyl-[protein] = a thymidine in DNA + S-methyl-L-cysteinyl-[protein]</text>
        <dbReference type="Rhea" id="RHEA:53428"/>
        <dbReference type="Rhea" id="RHEA-COMP:10131"/>
        <dbReference type="Rhea" id="RHEA-COMP:10132"/>
        <dbReference type="Rhea" id="RHEA-COMP:13555"/>
        <dbReference type="Rhea" id="RHEA-COMP:13556"/>
        <dbReference type="ChEBI" id="CHEBI:29950"/>
        <dbReference type="ChEBI" id="CHEBI:82612"/>
        <dbReference type="ChEBI" id="CHEBI:137386"/>
        <dbReference type="ChEBI" id="CHEBI:137387"/>
        <dbReference type="EC" id="2.1.1.63"/>
    </reaction>
</comment>
<keyword evidence="11" id="KW-1185">Reference proteome</keyword>
<keyword evidence="4 10" id="KW-0489">Methyltransferase</keyword>
<dbReference type="GO" id="GO:0003908">
    <property type="term" value="F:methylated-DNA-[protein]-cysteine S-methyltransferase activity"/>
    <property type="evidence" value="ECO:0007669"/>
    <property type="project" value="UniProtKB-EC"/>
</dbReference>
<evidence type="ECO:0000313" key="10">
    <source>
        <dbReference type="EMBL" id="GLW93434.1"/>
    </source>
</evidence>
<comment type="caution">
    <text evidence="10">The sequence shown here is derived from an EMBL/GenBank/DDBJ whole genome shotgun (WGS) entry which is preliminary data.</text>
</comment>
<name>A0A9W6QRQ1_9PSEU</name>
<evidence type="ECO:0000256" key="7">
    <source>
        <dbReference type="ARBA" id="ARBA00023204"/>
    </source>
</evidence>
<dbReference type="InterPro" id="IPR036388">
    <property type="entry name" value="WH-like_DNA-bd_sf"/>
</dbReference>
<evidence type="ECO:0000256" key="6">
    <source>
        <dbReference type="ARBA" id="ARBA00022763"/>
    </source>
</evidence>